<organism evidence="10 11">
    <name type="scientific">Denitrovibrio acetiphilus (strain DSM 12809 / NBRC 114555 / N2460)</name>
    <dbReference type="NCBI Taxonomy" id="522772"/>
    <lineage>
        <taxon>Bacteria</taxon>
        <taxon>Pseudomonadati</taxon>
        <taxon>Deferribacterota</taxon>
        <taxon>Deferribacteres</taxon>
        <taxon>Deferribacterales</taxon>
        <taxon>Geovibrionaceae</taxon>
        <taxon>Denitrovibrio</taxon>
    </lineage>
</organism>
<dbReference type="SMART" id="SM00267">
    <property type="entry name" value="GGDEF"/>
    <property type="match status" value="1"/>
</dbReference>
<name>D4H5F9_DENA2</name>
<feature type="transmembrane region" description="Helical" evidence="8">
    <location>
        <begin position="92"/>
        <end position="111"/>
    </location>
</feature>
<dbReference type="GO" id="GO:0097272">
    <property type="term" value="P:ammonium homeostasis"/>
    <property type="evidence" value="ECO:0007669"/>
    <property type="project" value="TreeGrafter"/>
</dbReference>
<feature type="transmembrane region" description="Helical" evidence="8">
    <location>
        <begin position="159"/>
        <end position="180"/>
    </location>
</feature>
<keyword evidence="7 8" id="KW-0924">Ammonia transport</keyword>
<dbReference type="InterPro" id="IPR024041">
    <property type="entry name" value="NH4_transpt_AmtB-like_dom"/>
</dbReference>
<evidence type="ECO:0000256" key="6">
    <source>
        <dbReference type="ARBA" id="ARBA00023136"/>
    </source>
</evidence>
<sequence precursor="true">MDAVYSNIMWVLVCSFLVALMQAGFACLETGFVRSKNNVNVAVKNLVDFCISASLFTLIGYGLMFGDSFFGIVGEFSYISISKTSIEEITFYVFQLMFAGTAATIISGAVAERMKFSGYIIVTIFMSVLIYPICGHWAWAIDSSGSLTGWLGKFGFMDFAGSTVVHSVAGWCALAAVIIIGPRLGRFGRNGRAIDGQNLPIAVLGVFLLWVGFFGFNGGSTLAINDNVPIIIANTTLAGAAGGISAMFFSWYKYGMPKVEHIINGVVAGLVAICAGCNLFNELAGFAVGFVAGILCVMAMLYLEKRLIDDVIGAVPAHLVAGVWGTLSIALFAPVTSFSVASGRFEQFGIQLVGVAAIGFYSFNVMYFVIMGLKKWVKFRVTEDDERIGLNISEHGSSTSLLDLISQMDMQARSGDFSKYVDIEPETEAGHIATFYNSVLEKFHIESMRRQTAMDELYKLANYDSLTSLINRRYFYDITEKAIYRTKRNRKKLALLFLDLDGFKRVNDTLGHEAGDELLVQVAERGLETIRESDVFGRVGGDEFCIVVENVESERDMANLARKIIKKISATYSLKAAKANIGVSIGIAVYDGFTGQDMTPDELVKRADKAMYTIKTGAKGSFSFYSEESGT</sequence>
<dbReference type="InterPro" id="IPR001905">
    <property type="entry name" value="Ammonium_transpt"/>
</dbReference>
<feature type="transmembrane region" description="Helical" evidence="8">
    <location>
        <begin position="315"/>
        <end position="336"/>
    </location>
</feature>
<keyword evidence="11" id="KW-1185">Reference proteome</keyword>
<dbReference type="EMBL" id="CP001968">
    <property type="protein sequence ID" value="ADD67579.1"/>
    <property type="molecule type" value="Genomic_DNA"/>
</dbReference>
<dbReference type="OrthoDB" id="9814202at2"/>
<evidence type="ECO:0000256" key="4">
    <source>
        <dbReference type="ARBA" id="ARBA00022692"/>
    </source>
</evidence>
<feature type="transmembrane region" description="Helical" evidence="8">
    <location>
        <begin position="118"/>
        <end position="139"/>
    </location>
</feature>
<dbReference type="InterPro" id="IPR000160">
    <property type="entry name" value="GGDEF_dom"/>
</dbReference>
<dbReference type="PANTHER" id="PTHR11730:SF6">
    <property type="entry name" value="AMMONIUM TRANSPORTER"/>
    <property type="match status" value="1"/>
</dbReference>
<dbReference type="Pfam" id="PF00990">
    <property type="entry name" value="GGDEF"/>
    <property type="match status" value="1"/>
</dbReference>
<evidence type="ECO:0000256" key="2">
    <source>
        <dbReference type="ARBA" id="ARBA00005887"/>
    </source>
</evidence>
<protein>
    <recommendedName>
        <fullName evidence="8">Ammonium transporter</fullName>
    </recommendedName>
</protein>
<dbReference type="GO" id="GO:0003824">
    <property type="term" value="F:catalytic activity"/>
    <property type="evidence" value="ECO:0007669"/>
    <property type="project" value="UniProtKB-ARBA"/>
</dbReference>
<dbReference type="KEGG" id="dap:Dacet_0799"/>
<reference evidence="10 11" key="1">
    <citation type="journal article" date="2010" name="Stand. Genomic Sci.">
        <title>Complete genome sequence of Denitrovibrio acetiphilus type strain (N2460).</title>
        <authorList>
            <person name="Kiss H."/>
            <person name="Lang E."/>
            <person name="Lapidus A."/>
            <person name="Copeland A."/>
            <person name="Nolan M."/>
            <person name="Glavina Del Rio T."/>
            <person name="Chen F."/>
            <person name="Lucas S."/>
            <person name="Tice H."/>
            <person name="Cheng J.F."/>
            <person name="Han C."/>
            <person name="Goodwin L."/>
            <person name="Pitluck S."/>
            <person name="Liolios K."/>
            <person name="Pati A."/>
            <person name="Ivanova N."/>
            <person name="Mavromatis K."/>
            <person name="Chen A."/>
            <person name="Palaniappan K."/>
            <person name="Land M."/>
            <person name="Hauser L."/>
            <person name="Chang Y.J."/>
            <person name="Jeffries C.D."/>
            <person name="Detter J.C."/>
            <person name="Brettin T."/>
            <person name="Spring S."/>
            <person name="Rohde M."/>
            <person name="Goker M."/>
            <person name="Woyke T."/>
            <person name="Bristow J."/>
            <person name="Eisen J.A."/>
            <person name="Markowitz V."/>
            <person name="Hugenholtz P."/>
            <person name="Kyrpides N.C."/>
            <person name="Klenk H.P."/>
        </authorList>
    </citation>
    <scope>NUCLEOTIDE SEQUENCE [LARGE SCALE GENOMIC DNA]</scope>
    <source>
        <strain evidence="11">DSM 12809 / NBRC 114555 / N2460</strain>
    </source>
</reference>
<dbReference type="PaxDb" id="522772-Dacet_0799"/>
<dbReference type="InterPro" id="IPR029020">
    <property type="entry name" value="Ammonium/urea_transptr"/>
</dbReference>
<dbReference type="Pfam" id="PF00909">
    <property type="entry name" value="Ammonium_transp"/>
    <property type="match status" value="1"/>
</dbReference>
<dbReference type="PANTHER" id="PTHR11730">
    <property type="entry name" value="AMMONIUM TRANSPORTER"/>
    <property type="match status" value="1"/>
</dbReference>
<comment type="subcellular location">
    <subcellularLocation>
        <location evidence="8">Cell membrane</location>
        <topology evidence="8">Multi-pass membrane protein</topology>
    </subcellularLocation>
    <subcellularLocation>
        <location evidence="1">Membrane</location>
        <topology evidence="1">Multi-pass membrane protein</topology>
    </subcellularLocation>
</comment>
<keyword evidence="6 8" id="KW-0472">Membrane</keyword>
<evidence type="ECO:0000313" key="11">
    <source>
        <dbReference type="Proteomes" id="UP000002012"/>
    </source>
</evidence>
<evidence type="ECO:0000259" key="9">
    <source>
        <dbReference type="PROSITE" id="PS50887"/>
    </source>
</evidence>
<feature type="transmembrane region" description="Helical" evidence="8">
    <location>
        <begin position="201"/>
        <end position="224"/>
    </location>
</feature>
<dbReference type="GO" id="GO:0005886">
    <property type="term" value="C:plasma membrane"/>
    <property type="evidence" value="ECO:0007669"/>
    <property type="project" value="UniProtKB-SubCell"/>
</dbReference>
<dbReference type="AlphaFoldDB" id="D4H5F9"/>
<feature type="transmembrane region" description="Helical" evidence="8">
    <location>
        <begin position="348"/>
        <end position="370"/>
    </location>
</feature>
<feature type="transmembrane region" description="Helical" evidence="8">
    <location>
        <begin position="262"/>
        <end position="280"/>
    </location>
</feature>
<dbReference type="FunFam" id="3.30.70.270:FF:000001">
    <property type="entry name" value="Diguanylate cyclase domain protein"/>
    <property type="match status" value="1"/>
</dbReference>
<feature type="transmembrane region" description="Helical" evidence="8">
    <location>
        <begin position="6"/>
        <end position="28"/>
    </location>
</feature>
<dbReference type="eggNOG" id="COG2199">
    <property type="taxonomic scope" value="Bacteria"/>
</dbReference>
<dbReference type="NCBIfam" id="TIGR00836">
    <property type="entry name" value="amt"/>
    <property type="match status" value="1"/>
</dbReference>
<accession>D4H5F9</accession>
<feature type="domain" description="GGDEF" evidence="9">
    <location>
        <begin position="491"/>
        <end position="627"/>
    </location>
</feature>
<dbReference type="SUPFAM" id="SSF55073">
    <property type="entry name" value="Nucleotide cyclase"/>
    <property type="match status" value="1"/>
</dbReference>
<dbReference type="InterPro" id="IPR043128">
    <property type="entry name" value="Rev_trsase/Diguanyl_cyclase"/>
</dbReference>
<dbReference type="NCBIfam" id="TIGR00254">
    <property type="entry name" value="GGDEF"/>
    <property type="match status" value="1"/>
</dbReference>
<dbReference type="Gene3D" id="3.30.70.270">
    <property type="match status" value="1"/>
</dbReference>
<keyword evidence="5 8" id="KW-1133">Transmembrane helix</keyword>
<evidence type="ECO:0000256" key="7">
    <source>
        <dbReference type="ARBA" id="ARBA00023177"/>
    </source>
</evidence>
<keyword evidence="3 8" id="KW-0813">Transport</keyword>
<evidence type="ECO:0000256" key="3">
    <source>
        <dbReference type="ARBA" id="ARBA00022448"/>
    </source>
</evidence>
<dbReference type="CDD" id="cd01949">
    <property type="entry name" value="GGDEF"/>
    <property type="match status" value="1"/>
</dbReference>
<proteinExistence type="inferred from homology"/>
<feature type="transmembrane region" description="Helical" evidence="8">
    <location>
        <begin position="49"/>
        <end position="72"/>
    </location>
</feature>
<evidence type="ECO:0000313" key="10">
    <source>
        <dbReference type="EMBL" id="ADD67579.1"/>
    </source>
</evidence>
<dbReference type="Proteomes" id="UP000002012">
    <property type="component" value="Chromosome"/>
</dbReference>
<dbReference type="InParanoid" id="D4H5F9"/>
<gene>
    <name evidence="10" type="ordered locus">Dacet_0799</name>
</gene>
<dbReference type="STRING" id="522772.Dacet_0799"/>
<dbReference type="eggNOG" id="COG0004">
    <property type="taxonomic scope" value="Bacteria"/>
</dbReference>
<feature type="transmembrane region" description="Helical" evidence="8">
    <location>
        <begin position="230"/>
        <end position="250"/>
    </location>
</feature>
<evidence type="ECO:0000256" key="5">
    <source>
        <dbReference type="ARBA" id="ARBA00022989"/>
    </source>
</evidence>
<feature type="transmembrane region" description="Helical" evidence="8">
    <location>
        <begin position="286"/>
        <end position="303"/>
    </location>
</feature>
<comment type="similarity">
    <text evidence="2 8">Belongs to the ammonia transporter channel (TC 1.A.11.2) family.</text>
</comment>
<keyword evidence="4 8" id="KW-0812">Transmembrane</keyword>
<dbReference type="SUPFAM" id="SSF111352">
    <property type="entry name" value="Ammonium transporter"/>
    <property type="match status" value="1"/>
</dbReference>
<dbReference type="PROSITE" id="PS01219">
    <property type="entry name" value="AMMONIUM_TRANSP"/>
    <property type="match status" value="1"/>
</dbReference>
<evidence type="ECO:0000256" key="1">
    <source>
        <dbReference type="ARBA" id="ARBA00004141"/>
    </source>
</evidence>
<evidence type="ECO:0000256" key="8">
    <source>
        <dbReference type="RuleBase" id="RU362002"/>
    </source>
</evidence>
<dbReference type="HOGENOM" id="CLU_000445_33_6_0"/>
<dbReference type="InterPro" id="IPR018047">
    <property type="entry name" value="Ammonium_transpt_CS"/>
</dbReference>
<dbReference type="Gene3D" id="1.10.3430.10">
    <property type="entry name" value="Ammonium transporter AmtB like domains"/>
    <property type="match status" value="1"/>
</dbReference>
<dbReference type="GO" id="GO:0008519">
    <property type="term" value="F:ammonium channel activity"/>
    <property type="evidence" value="ECO:0007669"/>
    <property type="project" value="InterPro"/>
</dbReference>
<dbReference type="RefSeq" id="WP_013010111.1">
    <property type="nucleotide sequence ID" value="NC_013943.1"/>
</dbReference>
<dbReference type="PROSITE" id="PS50887">
    <property type="entry name" value="GGDEF"/>
    <property type="match status" value="1"/>
</dbReference>
<dbReference type="InterPro" id="IPR029787">
    <property type="entry name" value="Nucleotide_cyclase"/>
</dbReference>